<evidence type="ECO:0000313" key="2">
    <source>
        <dbReference type="Proteomes" id="UP000199494"/>
    </source>
</evidence>
<dbReference type="EMBL" id="FMZE01000009">
    <property type="protein sequence ID" value="SDD51467.1"/>
    <property type="molecule type" value="Genomic_DNA"/>
</dbReference>
<dbReference type="Proteomes" id="UP000199494">
    <property type="component" value="Unassembled WGS sequence"/>
</dbReference>
<organism evidence="1 2">
    <name type="scientific">Prauserella marina</name>
    <dbReference type="NCBI Taxonomy" id="530584"/>
    <lineage>
        <taxon>Bacteria</taxon>
        <taxon>Bacillati</taxon>
        <taxon>Actinomycetota</taxon>
        <taxon>Actinomycetes</taxon>
        <taxon>Pseudonocardiales</taxon>
        <taxon>Pseudonocardiaceae</taxon>
        <taxon>Prauserella</taxon>
    </lineage>
</organism>
<proteinExistence type="predicted"/>
<dbReference type="OrthoDB" id="3831302at2"/>
<protein>
    <submittedName>
        <fullName evidence="1">Uncharacterized protein</fullName>
    </submittedName>
</protein>
<accession>A0A222VSH0</accession>
<dbReference type="Pfam" id="PF19939">
    <property type="entry name" value="DUF6401"/>
    <property type="match status" value="1"/>
</dbReference>
<reference evidence="1 2" key="1">
    <citation type="submission" date="2016-10" db="EMBL/GenBank/DDBJ databases">
        <authorList>
            <person name="de Groot N.N."/>
        </authorList>
    </citation>
    <scope>NUCLEOTIDE SEQUENCE [LARGE SCALE GENOMIC DNA]</scope>
    <source>
        <strain evidence="1 2">CGMCC 4.5506</strain>
    </source>
</reference>
<gene>
    <name evidence="1" type="ORF">SAMN05421630_109184</name>
</gene>
<sequence>MGWLSSAWHESAARRELTVLADRLRNAGLTPGGLSPGALATVDQHAAAVRDILTLSGGRAGPVELAGYARGVQDAARDSGWFLRKDESPNGDWISLRLIAVCLLATEGVTLVSGGDLDPLLFS</sequence>
<evidence type="ECO:0000313" key="1">
    <source>
        <dbReference type="EMBL" id="SDD51467.1"/>
    </source>
</evidence>
<dbReference type="KEGG" id="pmad:BAY61_19325"/>
<dbReference type="InterPro" id="IPR045647">
    <property type="entry name" value="DUF6401"/>
</dbReference>
<dbReference type="AlphaFoldDB" id="A0A222VSH0"/>
<name>A0A222VSH0_9PSEU</name>
<dbReference type="STRING" id="530584.SAMN05421630_109184"/>
<dbReference type="RefSeq" id="WP_091808264.1">
    <property type="nucleotide sequence ID" value="NZ_CP016353.1"/>
</dbReference>
<keyword evidence="2" id="KW-1185">Reference proteome</keyword>